<dbReference type="OrthoDB" id="383712at2"/>
<evidence type="ECO:0000256" key="3">
    <source>
        <dbReference type="ARBA" id="ARBA00022729"/>
    </source>
</evidence>
<dbReference type="GO" id="GO:1901982">
    <property type="term" value="F:maltose binding"/>
    <property type="evidence" value="ECO:0007669"/>
    <property type="project" value="TreeGrafter"/>
</dbReference>
<dbReference type="InterPro" id="IPR006059">
    <property type="entry name" value="SBP"/>
</dbReference>
<keyword evidence="6" id="KW-1185">Reference proteome</keyword>
<dbReference type="PANTHER" id="PTHR30061">
    <property type="entry name" value="MALTOSE-BINDING PERIPLASMIC PROTEIN"/>
    <property type="match status" value="1"/>
</dbReference>
<dbReference type="SUPFAM" id="SSF53850">
    <property type="entry name" value="Periplasmic binding protein-like II"/>
    <property type="match status" value="1"/>
</dbReference>
<evidence type="ECO:0000313" key="5">
    <source>
        <dbReference type="EMBL" id="SIQ32532.1"/>
    </source>
</evidence>
<sequence length="443" mass="49597">MKKKTLLIALIVLFAMTSVSFAQDYELVTPERIGNPDAEIVLTANIQRSDTLFAATDNRKDYIRKAAAEWAKAHPNARIDVQVAPTGQISMTMATLMTQAESGNAPDFAHIDSFWVGRFIDNGYTKSLNEYIGEDAVDDFYGFTKDVVVRDGEMHAIWGETDARFLYYRKDWIEEPPRTWDEAIDVALKMKEEKGVHGYMAWLGSWEGAVNGNVWPSFWAQGGEMFDGNGRPVIGEGKNKEALVNSLGFLKRLVDTGAAPVMVSSITGSDPLLAEIRSGNVAMVANGSWLYNQIDDIIDDADEKWDFVPLPQMKADQRANSNGGWTWAVLSNDPVKQELAADYIMRVVGSTEAMAERTKVYNYLPTRESVYVTDPYFSENERMQKLRESLEYGNARPANSLYNTVSDLTQTALGRLLTGQTDDIEAEVDKIQEEALNEWESNK</sequence>
<accession>A0A1N6RUZ5</accession>
<evidence type="ECO:0000313" key="6">
    <source>
        <dbReference type="Proteomes" id="UP000185669"/>
    </source>
</evidence>
<evidence type="ECO:0000256" key="2">
    <source>
        <dbReference type="ARBA" id="ARBA00022448"/>
    </source>
</evidence>
<proteinExistence type="inferred from homology"/>
<dbReference type="AlphaFoldDB" id="A0A1N6RUZ5"/>
<evidence type="ECO:0000256" key="1">
    <source>
        <dbReference type="ARBA" id="ARBA00008520"/>
    </source>
</evidence>
<evidence type="ECO:0000256" key="4">
    <source>
        <dbReference type="SAM" id="SignalP"/>
    </source>
</evidence>
<dbReference type="GO" id="GO:0055052">
    <property type="term" value="C:ATP-binding cassette (ABC) transporter complex, substrate-binding subunit-containing"/>
    <property type="evidence" value="ECO:0007669"/>
    <property type="project" value="TreeGrafter"/>
</dbReference>
<comment type="similarity">
    <text evidence="1">Belongs to the bacterial solute-binding protein 1 family.</text>
</comment>
<dbReference type="Pfam" id="PF01547">
    <property type="entry name" value="SBP_bac_1"/>
    <property type="match status" value="1"/>
</dbReference>
<reference evidence="6" key="1">
    <citation type="submission" date="2017-01" db="EMBL/GenBank/DDBJ databases">
        <authorList>
            <person name="Varghese N."/>
            <person name="Submissions S."/>
        </authorList>
    </citation>
    <scope>NUCLEOTIDE SEQUENCE [LARGE SCALE GENOMIC DNA]</scope>
    <source>
        <strain evidence="6">ATCC 700103</strain>
    </source>
</reference>
<protein>
    <submittedName>
        <fullName evidence="5">Carbohydrate ABC transporter substrate-binding protein, CUT1 family</fullName>
    </submittedName>
</protein>
<feature type="chain" id="PRO_5009938066" evidence="4">
    <location>
        <begin position="23"/>
        <end position="443"/>
    </location>
</feature>
<gene>
    <name evidence="5" type="ORF">SAMN05421834_103107</name>
</gene>
<name>A0A1N6RUZ5_9FIRM</name>
<dbReference type="EMBL" id="FTNC01000003">
    <property type="protein sequence ID" value="SIQ32532.1"/>
    <property type="molecule type" value="Genomic_DNA"/>
</dbReference>
<organism evidence="5 6">
    <name type="scientific">Halanaerobium kushneri</name>
    <dbReference type="NCBI Taxonomy" id="56779"/>
    <lineage>
        <taxon>Bacteria</taxon>
        <taxon>Bacillati</taxon>
        <taxon>Bacillota</taxon>
        <taxon>Clostridia</taxon>
        <taxon>Halanaerobiales</taxon>
        <taxon>Halanaerobiaceae</taxon>
        <taxon>Halanaerobium</taxon>
    </lineage>
</organism>
<keyword evidence="2" id="KW-0813">Transport</keyword>
<dbReference type="GO" id="GO:0015768">
    <property type="term" value="P:maltose transport"/>
    <property type="evidence" value="ECO:0007669"/>
    <property type="project" value="TreeGrafter"/>
</dbReference>
<dbReference type="Proteomes" id="UP000185669">
    <property type="component" value="Unassembled WGS sequence"/>
</dbReference>
<keyword evidence="3 4" id="KW-0732">Signal</keyword>
<feature type="signal peptide" evidence="4">
    <location>
        <begin position="1"/>
        <end position="22"/>
    </location>
</feature>
<dbReference type="PANTHER" id="PTHR30061:SF50">
    <property type="entry name" value="MALTOSE_MALTODEXTRIN-BINDING PERIPLASMIC PROTEIN"/>
    <property type="match status" value="1"/>
</dbReference>
<dbReference type="RefSeq" id="WP_076543962.1">
    <property type="nucleotide sequence ID" value="NZ_FTNC01000003.1"/>
</dbReference>
<dbReference type="Gene3D" id="3.40.190.10">
    <property type="entry name" value="Periplasmic binding protein-like II"/>
    <property type="match status" value="2"/>
</dbReference>
<dbReference type="STRING" id="56779.SAMN05421834_103107"/>
<dbReference type="GO" id="GO:0042956">
    <property type="term" value="P:maltodextrin transmembrane transport"/>
    <property type="evidence" value="ECO:0007669"/>
    <property type="project" value="TreeGrafter"/>
</dbReference>